<feature type="domain" description="CPW-WPC" evidence="2">
    <location>
        <begin position="148"/>
        <end position="207"/>
    </location>
</feature>
<dbReference type="Pfam" id="PF09717">
    <property type="entry name" value="CPW_WPC"/>
    <property type="match status" value="5"/>
</dbReference>
<dbReference type="Proteomes" id="UP000072904">
    <property type="component" value="Chromosome 10"/>
</dbReference>
<keyword evidence="1" id="KW-0732">Signal</keyword>
<reference evidence="4" key="2">
    <citation type="submission" date="2014-05" db="EMBL/GenBank/DDBJ databases">
        <authorList>
            <person name="Aslett M.A."/>
            <person name="De Silva N."/>
        </authorList>
    </citation>
    <scope>NUCLEOTIDE SEQUENCE</scope>
    <source>
        <strain evidence="4">17X</strain>
    </source>
</reference>
<evidence type="ECO:0000259" key="2">
    <source>
        <dbReference type="SMART" id="SM01099"/>
    </source>
</evidence>
<dbReference type="EMBL" id="LM993664">
    <property type="protein sequence ID" value="VTZ78903.1"/>
    <property type="molecule type" value="Genomic_DNA"/>
</dbReference>
<dbReference type="OrthoDB" id="368872at2759"/>
<protein>
    <submittedName>
        <fullName evidence="3 4">CPW-WPC family protein</fullName>
    </submittedName>
</protein>
<dbReference type="VEuPathDB" id="PlasmoDB:PY00599"/>
<dbReference type="VEuPathDB" id="PlasmoDB:Py17XNL_001002222"/>
<dbReference type="AlphaFoldDB" id="A0A078KFC8"/>
<reference evidence="3" key="3">
    <citation type="submission" date="2014-05" db="EMBL/GenBank/DDBJ databases">
        <authorList>
            <person name="Aslett A.Martin."/>
            <person name="De Silva Nishadi"/>
        </authorList>
    </citation>
    <scope>NUCLEOTIDE SEQUENCE</scope>
    <source>
        <strain evidence="3">YM</strain>
    </source>
</reference>
<organism evidence="4 5">
    <name type="scientific">Plasmodium yoelii</name>
    <dbReference type="NCBI Taxonomy" id="5861"/>
    <lineage>
        <taxon>Eukaryota</taxon>
        <taxon>Sar</taxon>
        <taxon>Alveolata</taxon>
        <taxon>Apicomplexa</taxon>
        <taxon>Aconoidasida</taxon>
        <taxon>Haemosporida</taxon>
        <taxon>Plasmodiidae</taxon>
        <taxon>Plasmodium</taxon>
        <taxon>Plasmodium (Vinckeia)</taxon>
    </lineage>
</organism>
<feature type="domain" description="CPW-WPC" evidence="2">
    <location>
        <begin position="278"/>
        <end position="335"/>
    </location>
</feature>
<dbReference type="NCBIfam" id="TIGR01492">
    <property type="entry name" value="CPW_WPC"/>
    <property type="match status" value="5"/>
</dbReference>
<feature type="signal peptide" evidence="1">
    <location>
        <begin position="1"/>
        <end position="20"/>
    </location>
</feature>
<proteinExistence type="predicted"/>
<feature type="domain" description="CPW-WPC" evidence="2">
    <location>
        <begin position="87"/>
        <end position="146"/>
    </location>
</feature>
<sequence length="371" mass="42789">MVRKFFFGFFLILAVKSVCSQNNTTCQRDYSQNCAEGWAKLNNTEECISPLSYKGPCPRFLKFEKDKKKKKILEKHCNIYWPCINGCEKDYSFQCPEKWELENEKSCRPLGTYEGTCLLVHDFSNFTNEQKEIWSNKCATTWPCKKTCVKDYSKQCPQGWVKDNNGTCFAQNNYVGPCLSRASLINFDKDMKVAFEKLCMVNYPCLRNCKIDESDPCPKNWILKSNYLGNPDSCLPPDNYNGNCGDQTKFIGIDTNLKERMEYECGIKWSCIDEHPAYIIYDEFCPENWIKNEQHCIAPLDYYGPCSKKKIFGGFTSEIKKAYAEECNIEWPSSNTLVPKSFPKIQALRMRKYNGGAIEPISGEIISNLVI</sequence>
<evidence type="ECO:0000313" key="3">
    <source>
        <dbReference type="EMBL" id="CDU85007.1"/>
    </source>
</evidence>
<reference evidence="4" key="4">
    <citation type="submission" date="2019-05" db="EMBL/GenBank/DDBJ databases">
        <authorList>
            <consortium name="Pathogen Informatics"/>
        </authorList>
    </citation>
    <scope>NUCLEOTIDE SEQUENCE</scope>
    <source>
        <strain evidence="4">17X</strain>
    </source>
</reference>
<feature type="chain" id="PRO_5014502167" evidence="1">
    <location>
        <begin position="21"/>
        <end position="371"/>
    </location>
</feature>
<dbReference type="GeneID" id="34859902"/>
<evidence type="ECO:0000313" key="4">
    <source>
        <dbReference type="EMBL" id="VTZ78903.1"/>
    </source>
</evidence>
<feature type="domain" description="CPW-WPC" evidence="2">
    <location>
        <begin position="26"/>
        <end position="85"/>
    </location>
</feature>
<feature type="domain" description="CPW-WPC" evidence="2">
    <location>
        <begin position="209"/>
        <end position="273"/>
    </location>
</feature>
<dbReference type="VEuPathDB" id="PlasmoDB:PYYM_1016900"/>
<name>A0A078KFC8_PLAYE</name>
<gene>
    <name evidence="4" type="ORF">PY17X_1016900</name>
    <name evidence="3" type="ORF">PYYM_1016900</name>
</gene>
<evidence type="ECO:0000256" key="1">
    <source>
        <dbReference type="SAM" id="SignalP"/>
    </source>
</evidence>
<evidence type="ECO:0000313" key="5">
    <source>
        <dbReference type="Proteomes" id="UP000072874"/>
    </source>
</evidence>
<dbReference type="EMBL" id="LK934638">
    <property type="protein sequence ID" value="CDU85007.1"/>
    <property type="molecule type" value="Genomic_DNA"/>
</dbReference>
<dbReference type="OMA" id="DYSQNCA"/>
<dbReference type="RefSeq" id="XP_022813299.1">
    <property type="nucleotide sequence ID" value="XM_022956228.1"/>
</dbReference>
<dbReference type="SMART" id="SM01099">
    <property type="entry name" value="CPW_WPC"/>
    <property type="match status" value="5"/>
</dbReference>
<reference evidence="5 6" key="1">
    <citation type="journal article" date="2014" name="BMC Biol.">
        <title>A comprehensive evaluation of rodent malaria parasite genomes and gene expression.</title>
        <authorList>
            <person name="Otto T.D."/>
            <person name="Bohme U."/>
            <person name="Jackson A.P."/>
            <person name="Hunt M."/>
            <person name="Franke-Fayard B."/>
            <person name="Hoeijmakers W.A."/>
            <person name="Religa A.A."/>
            <person name="Robertson L."/>
            <person name="Sanders M."/>
            <person name="Ogun S.A."/>
            <person name="Cunningham D."/>
            <person name="Erhart A."/>
            <person name="Billker O."/>
            <person name="Khan S.M."/>
            <person name="Stunnenberg H.G."/>
            <person name="Langhorne J."/>
            <person name="Holder A.A."/>
            <person name="Waters A.P."/>
            <person name="Newbold C.I."/>
            <person name="Pain A."/>
            <person name="Berriman M."/>
            <person name="Janse C.J."/>
        </authorList>
    </citation>
    <scope>NUCLEOTIDE SEQUENCE [LARGE SCALE GENOMIC DNA]</scope>
    <source>
        <strain evidence="4 5">17X</strain>
        <strain evidence="3 6">YM</strain>
    </source>
</reference>
<evidence type="ECO:0000313" key="6">
    <source>
        <dbReference type="Proteomes" id="UP000072904"/>
    </source>
</evidence>
<dbReference type="VEuPathDB" id="PlasmoDB:PY17X_1016900"/>
<dbReference type="Proteomes" id="UP000072874">
    <property type="component" value="Chromosome 10"/>
</dbReference>
<accession>A0A078KFC8</accession>
<dbReference type="KEGG" id="pyo:PY17X_1016900"/>
<dbReference type="InterPro" id="IPR006387">
    <property type="entry name" value="CPW_WPC_dom"/>
</dbReference>